<dbReference type="CDD" id="cd11709">
    <property type="entry name" value="SPRY"/>
    <property type="match status" value="1"/>
</dbReference>
<feature type="compositionally biased region" description="Low complexity" evidence="3">
    <location>
        <begin position="416"/>
        <end position="430"/>
    </location>
</feature>
<dbReference type="Gene3D" id="2.60.120.920">
    <property type="match status" value="1"/>
</dbReference>
<evidence type="ECO:0000259" key="5">
    <source>
        <dbReference type="PROSITE" id="PS50188"/>
    </source>
</evidence>
<keyword evidence="7" id="KW-1185">Reference proteome</keyword>
<dbReference type="InterPro" id="IPR001870">
    <property type="entry name" value="B30.2/SPRY"/>
</dbReference>
<evidence type="ECO:0000313" key="7">
    <source>
        <dbReference type="Proteomes" id="UP000241769"/>
    </source>
</evidence>
<dbReference type="Pfam" id="PF00622">
    <property type="entry name" value="SPRY"/>
    <property type="match status" value="1"/>
</dbReference>
<evidence type="ECO:0000256" key="2">
    <source>
        <dbReference type="ARBA" id="ARBA00022786"/>
    </source>
</evidence>
<evidence type="ECO:0008006" key="8">
    <source>
        <dbReference type="Google" id="ProtNLM"/>
    </source>
</evidence>
<dbReference type="GO" id="GO:0005737">
    <property type="term" value="C:cytoplasm"/>
    <property type="evidence" value="ECO:0007669"/>
    <property type="project" value="TreeGrafter"/>
</dbReference>
<dbReference type="PANTHER" id="PTHR46550:SF1">
    <property type="entry name" value="F-BOX PROTEIN 3"/>
    <property type="match status" value="1"/>
</dbReference>
<feature type="domain" description="F-box" evidence="4">
    <location>
        <begin position="141"/>
        <end position="181"/>
    </location>
</feature>
<keyword evidence="2" id="KW-0833">Ubl conjugation pathway</keyword>
<dbReference type="OrthoDB" id="17935at2759"/>
<dbReference type="InterPro" id="IPR052121">
    <property type="entry name" value="F-box_SCF_Substrate_Recog"/>
</dbReference>
<dbReference type="STRING" id="1890364.A0A2P6MW38"/>
<dbReference type="SMART" id="SM00256">
    <property type="entry name" value="FBOX"/>
    <property type="match status" value="1"/>
</dbReference>
<dbReference type="Proteomes" id="UP000241769">
    <property type="component" value="Unassembled WGS sequence"/>
</dbReference>
<reference evidence="6 7" key="1">
    <citation type="journal article" date="2018" name="Genome Biol. Evol.">
        <title>Multiple Roots of Fruiting Body Formation in Amoebozoa.</title>
        <authorList>
            <person name="Hillmann F."/>
            <person name="Forbes G."/>
            <person name="Novohradska S."/>
            <person name="Ferling I."/>
            <person name="Riege K."/>
            <person name="Groth M."/>
            <person name="Westermann M."/>
            <person name="Marz M."/>
            <person name="Spaller T."/>
            <person name="Winckler T."/>
            <person name="Schaap P."/>
            <person name="Glockner G."/>
        </authorList>
    </citation>
    <scope>NUCLEOTIDE SEQUENCE [LARGE SCALE GENOMIC DNA]</scope>
    <source>
        <strain evidence="6 7">Jena</strain>
    </source>
</reference>
<gene>
    <name evidence="6" type="ORF">PROFUN_15362</name>
</gene>
<dbReference type="Pfam" id="PF12937">
    <property type="entry name" value="F-box-like"/>
    <property type="match status" value="1"/>
</dbReference>
<organism evidence="6 7">
    <name type="scientific">Planoprotostelium fungivorum</name>
    <dbReference type="NCBI Taxonomy" id="1890364"/>
    <lineage>
        <taxon>Eukaryota</taxon>
        <taxon>Amoebozoa</taxon>
        <taxon>Evosea</taxon>
        <taxon>Variosea</taxon>
        <taxon>Cavosteliida</taxon>
        <taxon>Cavosteliaceae</taxon>
        <taxon>Planoprotostelium</taxon>
    </lineage>
</organism>
<dbReference type="AlphaFoldDB" id="A0A2P6MW38"/>
<dbReference type="SUPFAM" id="SSF49899">
    <property type="entry name" value="Concanavalin A-like lectins/glucanases"/>
    <property type="match status" value="1"/>
</dbReference>
<dbReference type="PROSITE" id="PS50181">
    <property type="entry name" value="FBOX"/>
    <property type="match status" value="1"/>
</dbReference>
<feature type="compositionally biased region" description="Polar residues" evidence="3">
    <location>
        <begin position="398"/>
        <end position="407"/>
    </location>
</feature>
<comment type="caution">
    <text evidence="6">The sequence shown here is derived from an EMBL/GenBank/DDBJ whole genome shotgun (WGS) entry which is preliminary data.</text>
</comment>
<dbReference type="InterPro" id="IPR013320">
    <property type="entry name" value="ConA-like_dom_sf"/>
</dbReference>
<dbReference type="Gene3D" id="1.20.1280.50">
    <property type="match status" value="1"/>
</dbReference>
<name>A0A2P6MW38_9EUKA</name>
<feature type="domain" description="B30.2/SPRY" evidence="5">
    <location>
        <begin position="187"/>
        <end position="378"/>
    </location>
</feature>
<feature type="region of interest" description="Disordered" evidence="3">
    <location>
        <begin position="395"/>
        <end position="441"/>
    </location>
</feature>
<dbReference type="InterPro" id="IPR001810">
    <property type="entry name" value="F-box_dom"/>
</dbReference>
<evidence type="ECO:0000259" key="4">
    <source>
        <dbReference type="PROSITE" id="PS50181"/>
    </source>
</evidence>
<dbReference type="InterPro" id="IPR036047">
    <property type="entry name" value="F-box-like_dom_sf"/>
</dbReference>
<dbReference type="SUPFAM" id="SSF81383">
    <property type="entry name" value="F-box domain"/>
    <property type="match status" value="1"/>
</dbReference>
<sequence>MVQSPTVGSCAVGCVGLCGNRRVSPRLRETPAASLTGMALCGPLPCSPSIRGPVLGSLSPLAPLKEYRQSVTKRMFGTGNVGSPSQPRKAGKSVPKNVVTLLPRVDSTDSIGSHSGDERLSEEETSDEEPREPLVPADDLLPLELMLHVFSYLDLDSLSRASRVCSNWNRISNDNEMWRDRWALRYGESDKRYDVGWKRLYRRSTLWSWSSVHCPPEMEVDNDRRTVRDACVQQSKPKAWTTCIGYPTDSSGKCYYEIKIDRLATNSINIVFGAVREPPILKSNSPFGISTRDKSSWCYCGDGVIMIRGLPETTRAQPFEVNDRIGMKINYRTKSITFFRNGLMQGRRLTGITPDLYPAVSLIDGNQVSIVYPIAIPSNKTKTKAIQIQLPKDRDFSLSRQGSQNRVMSDEEVNTASNNSAGSSPSSSSPMQFWRHLTAGP</sequence>
<evidence type="ECO:0000256" key="3">
    <source>
        <dbReference type="SAM" id="MobiDB-lite"/>
    </source>
</evidence>
<comment type="pathway">
    <text evidence="1">Protein modification; protein ubiquitination.</text>
</comment>
<accession>A0A2P6MW38</accession>
<feature type="compositionally biased region" description="Acidic residues" evidence="3">
    <location>
        <begin position="120"/>
        <end position="130"/>
    </location>
</feature>
<evidence type="ECO:0000256" key="1">
    <source>
        <dbReference type="ARBA" id="ARBA00004906"/>
    </source>
</evidence>
<feature type="region of interest" description="Disordered" evidence="3">
    <location>
        <begin position="75"/>
        <end position="134"/>
    </location>
</feature>
<dbReference type="InParanoid" id="A0A2P6MW38"/>
<protein>
    <recommendedName>
        <fullName evidence="8">F-box domain-containing protein</fullName>
    </recommendedName>
</protein>
<proteinExistence type="predicted"/>
<dbReference type="InterPro" id="IPR043136">
    <property type="entry name" value="B30.2/SPRY_sf"/>
</dbReference>
<dbReference type="InterPro" id="IPR003877">
    <property type="entry name" value="SPRY_dom"/>
</dbReference>
<dbReference type="PANTHER" id="PTHR46550">
    <property type="entry name" value="F-BOX ONLY PROTEIN 3"/>
    <property type="match status" value="1"/>
</dbReference>
<evidence type="ECO:0000313" key="6">
    <source>
        <dbReference type="EMBL" id="PRP75909.1"/>
    </source>
</evidence>
<dbReference type="PROSITE" id="PS50188">
    <property type="entry name" value="B302_SPRY"/>
    <property type="match status" value="1"/>
</dbReference>
<dbReference type="SMART" id="SM00449">
    <property type="entry name" value="SPRY"/>
    <property type="match status" value="1"/>
</dbReference>
<dbReference type="EMBL" id="MDYQ01000355">
    <property type="protein sequence ID" value="PRP75909.1"/>
    <property type="molecule type" value="Genomic_DNA"/>
</dbReference>